<sequence>MLAKMYLTNFLSFKERTEIDLTASKYSILGKTNVYKSEILKGALFIGPNASGKSNALKGLSFIIKMIKGEGVSFNRYRCLFSDNPIITIEYEFIFESKKVEYAIEYNIQTNSISENLKIDEITVLKRTGNTGELRIGQSVTTDDQVDSETLFLRTASFNTGRFPQEPTLRKLMDFLQNSYIVDEYNWDARVGSTITRYAEEFGVEKINKYLTAFKYDFSMEYGSESEGAGLKLTLGADNKMVFLKRKSFPFPNVLINESQGNQVFADLLPHLIRVIENAGMLIVDEFGNSFHNKLAEKIISFFMENAKNSQIFITSHHTNLISNSVFRPDQINLITFLNTSGSNVKRLSQFKPREAQNLEKMYLGGMFEGLPIYEEV</sequence>
<evidence type="ECO:0000259" key="1">
    <source>
        <dbReference type="Pfam" id="PF13304"/>
    </source>
</evidence>
<protein>
    <recommendedName>
        <fullName evidence="1">ATPase AAA-type core domain-containing protein</fullName>
    </recommendedName>
</protein>
<dbReference type="GO" id="GO:0005524">
    <property type="term" value="F:ATP binding"/>
    <property type="evidence" value="ECO:0007669"/>
    <property type="project" value="InterPro"/>
</dbReference>
<keyword evidence="3" id="KW-1185">Reference proteome</keyword>
<dbReference type="Gene3D" id="3.40.50.300">
    <property type="entry name" value="P-loop containing nucleotide triphosphate hydrolases"/>
    <property type="match status" value="1"/>
</dbReference>
<dbReference type="Proteomes" id="UP000408482">
    <property type="component" value="Unassembled WGS sequence"/>
</dbReference>
<gene>
    <name evidence="2" type="ORF">RSSSTS7063_00857</name>
</gene>
<organism evidence="2 3">
    <name type="scientific">Blautia luti</name>
    <dbReference type="NCBI Taxonomy" id="89014"/>
    <lineage>
        <taxon>Bacteria</taxon>
        <taxon>Bacillati</taxon>
        <taxon>Bacillota</taxon>
        <taxon>Clostridia</taxon>
        <taxon>Lachnospirales</taxon>
        <taxon>Lachnospiraceae</taxon>
        <taxon>Blautia</taxon>
    </lineage>
</organism>
<dbReference type="InterPro" id="IPR027417">
    <property type="entry name" value="P-loop_NTPase"/>
</dbReference>
<dbReference type="AlphaFoldDB" id="A0A564W612"/>
<feature type="domain" description="ATPase AAA-type core" evidence="1">
    <location>
        <begin position="45"/>
        <end position="134"/>
    </location>
</feature>
<dbReference type="InterPro" id="IPR003959">
    <property type="entry name" value="ATPase_AAA_core"/>
</dbReference>
<dbReference type="RefSeq" id="WP_144094854.1">
    <property type="nucleotide sequence ID" value="NZ_CABHMX010000039.1"/>
</dbReference>
<proteinExistence type="predicted"/>
<dbReference type="GO" id="GO:0016887">
    <property type="term" value="F:ATP hydrolysis activity"/>
    <property type="evidence" value="ECO:0007669"/>
    <property type="project" value="InterPro"/>
</dbReference>
<reference evidence="2 3" key="1">
    <citation type="submission" date="2019-07" db="EMBL/GenBank/DDBJ databases">
        <authorList>
            <person name="Hibberd C M."/>
            <person name="Gehrig L. J."/>
            <person name="Chang H.-W."/>
            <person name="Venkatesh S."/>
        </authorList>
    </citation>
    <scope>NUCLEOTIDE SEQUENCE [LARGE SCALE GENOMIC DNA]</scope>
    <source>
        <strain evidence="2">Blautia_luti_SSTS_Bg7063</strain>
    </source>
</reference>
<dbReference type="PANTHER" id="PTHR40396:SF1">
    <property type="entry name" value="ATPASE AAA-TYPE CORE DOMAIN-CONTAINING PROTEIN"/>
    <property type="match status" value="1"/>
</dbReference>
<accession>A0A564W612</accession>
<dbReference type="PANTHER" id="PTHR40396">
    <property type="entry name" value="ATPASE-LIKE PROTEIN"/>
    <property type="match status" value="1"/>
</dbReference>
<evidence type="ECO:0000313" key="2">
    <source>
        <dbReference type="EMBL" id="VUX40255.1"/>
    </source>
</evidence>
<name>A0A564W612_9FIRM</name>
<dbReference type="SUPFAM" id="SSF52540">
    <property type="entry name" value="P-loop containing nucleoside triphosphate hydrolases"/>
    <property type="match status" value="1"/>
</dbReference>
<feature type="domain" description="ATPase AAA-type core" evidence="1">
    <location>
        <begin position="246"/>
        <end position="323"/>
    </location>
</feature>
<dbReference type="Pfam" id="PF13304">
    <property type="entry name" value="AAA_21"/>
    <property type="match status" value="2"/>
</dbReference>
<evidence type="ECO:0000313" key="3">
    <source>
        <dbReference type="Proteomes" id="UP000408482"/>
    </source>
</evidence>
<dbReference type="EMBL" id="CABHNW010000145">
    <property type="protein sequence ID" value="VUX40255.1"/>
    <property type="molecule type" value="Genomic_DNA"/>
</dbReference>